<dbReference type="Proteomes" id="UP000285232">
    <property type="component" value="Unassembled WGS sequence"/>
</dbReference>
<keyword evidence="2" id="KW-1185">Reference proteome</keyword>
<dbReference type="EMBL" id="RAHX01000001">
    <property type="protein sequence ID" value="RJY08052.1"/>
    <property type="molecule type" value="Genomic_DNA"/>
</dbReference>
<organism evidence="1 2">
    <name type="scientific">Aurantiacibacter aquimixticola</name>
    <dbReference type="NCBI Taxonomy" id="1958945"/>
    <lineage>
        <taxon>Bacteria</taxon>
        <taxon>Pseudomonadati</taxon>
        <taxon>Pseudomonadota</taxon>
        <taxon>Alphaproteobacteria</taxon>
        <taxon>Sphingomonadales</taxon>
        <taxon>Erythrobacteraceae</taxon>
        <taxon>Aurantiacibacter</taxon>
    </lineage>
</organism>
<dbReference type="AlphaFoldDB" id="A0A419RQF4"/>
<reference evidence="1 2" key="1">
    <citation type="journal article" date="2017" name="Int. J. Syst. Evol. Microbiol.">
        <title>Erythrobacter aquimixticola sp. nov., isolated from the junction between the ocean and a freshwater spring.</title>
        <authorList>
            <person name="Park S."/>
            <person name="Jung Y.T."/>
            <person name="Choi S.J."/>
            <person name="Yoon J.H."/>
        </authorList>
    </citation>
    <scope>NUCLEOTIDE SEQUENCE [LARGE SCALE GENOMIC DNA]</scope>
    <source>
        <strain evidence="1 2">JSSK-14</strain>
    </source>
</reference>
<accession>A0A419RQF4</accession>
<evidence type="ECO:0000313" key="2">
    <source>
        <dbReference type="Proteomes" id="UP000285232"/>
    </source>
</evidence>
<sequence>MSVTGLNPTGYALIRDRIADNARDVGLEVQPEGCRVNALVVVWSDPAAVIARITEEQPGILPSDVRNSVEAAIARDEPVIVWHNEENRDQGGRRVAHSSDIVGTGGSASALNVQTRVNTYGRPSRTSLSYSRGVVSAAVVIDADAAVGMETDRLADYATMRLLAPDLAPLRDGIPDPSSVTAPFPNEGGAQWLSRFDRAYLTALYSLRPNAPAIQLARAVSREYERDE</sequence>
<evidence type="ECO:0000313" key="1">
    <source>
        <dbReference type="EMBL" id="RJY08052.1"/>
    </source>
</evidence>
<proteinExistence type="predicted"/>
<gene>
    <name evidence="1" type="ORF">D6201_00580</name>
</gene>
<comment type="caution">
    <text evidence="1">The sequence shown here is derived from an EMBL/GenBank/DDBJ whole genome shotgun (WGS) entry which is preliminary data.</text>
</comment>
<name>A0A419RQF4_9SPHN</name>
<protein>
    <submittedName>
        <fullName evidence="1">Uncharacterized protein</fullName>
    </submittedName>
</protein>